<feature type="domain" description="SpaA-like prealbumin fold" evidence="6">
    <location>
        <begin position="4431"/>
        <end position="4517"/>
    </location>
</feature>
<dbReference type="Pfam" id="PF17802">
    <property type="entry name" value="SpaA"/>
    <property type="match status" value="7"/>
</dbReference>
<feature type="compositionally biased region" description="Polar residues" evidence="4">
    <location>
        <begin position="439"/>
        <end position="456"/>
    </location>
</feature>
<feature type="compositionally biased region" description="Basic and acidic residues" evidence="4">
    <location>
        <begin position="679"/>
        <end position="690"/>
    </location>
</feature>
<evidence type="ECO:0000259" key="6">
    <source>
        <dbReference type="Pfam" id="PF17802"/>
    </source>
</evidence>
<organism evidence="7 8">
    <name type="scientific">Ventrimonas faecis</name>
    <dbReference type="NCBI Taxonomy" id="3133170"/>
    <lineage>
        <taxon>Bacteria</taxon>
        <taxon>Bacillati</taxon>
        <taxon>Bacillota</taxon>
        <taxon>Clostridia</taxon>
        <taxon>Lachnospirales</taxon>
        <taxon>Lachnospiraceae</taxon>
        <taxon>Ventrimonas</taxon>
    </lineage>
</organism>
<comment type="caution">
    <text evidence="7">The sequence shown here is derived from an EMBL/GenBank/DDBJ whole genome shotgun (WGS) entry which is preliminary data.</text>
</comment>
<dbReference type="PANTHER" id="PTHR36108">
    <property type="entry name" value="COLOSSIN-B-RELATED"/>
    <property type="match status" value="1"/>
</dbReference>
<evidence type="ECO:0000256" key="5">
    <source>
        <dbReference type="SAM" id="Phobius"/>
    </source>
</evidence>
<reference evidence="7 8" key="1">
    <citation type="submission" date="2024-03" db="EMBL/GenBank/DDBJ databases">
        <title>Human intestinal bacterial collection.</title>
        <authorList>
            <person name="Pauvert C."/>
            <person name="Hitch T.C.A."/>
            <person name="Clavel T."/>
        </authorList>
    </citation>
    <scope>NUCLEOTIDE SEQUENCE [LARGE SCALE GENOMIC DNA]</scope>
    <source>
        <strain evidence="7 8">CLA-AP-H27</strain>
    </source>
</reference>
<feature type="transmembrane region" description="Helical" evidence="5">
    <location>
        <begin position="4935"/>
        <end position="4954"/>
    </location>
</feature>
<feature type="domain" description="SpaA-like prealbumin fold" evidence="6">
    <location>
        <begin position="3605"/>
        <end position="3692"/>
    </location>
</feature>
<dbReference type="PANTHER" id="PTHR36108:SF13">
    <property type="entry name" value="COLOSSIN-B-RELATED"/>
    <property type="match status" value="1"/>
</dbReference>
<keyword evidence="5" id="KW-1133">Transmembrane helix</keyword>
<evidence type="ECO:0000256" key="1">
    <source>
        <dbReference type="ARBA" id="ARBA00007257"/>
    </source>
</evidence>
<feature type="compositionally biased region" description="Basic and acidic residues" evidence="4">
    <location>
        <begin position="597"/>
        <end position="625"/>
    </location>
</feature>
<dbReference type="Proteomes" id="UP001437460">
    <property type="component" value="Unassembled WGS sequence"/>
</dbReference>
<keyword evidence="3" id="KW-0732">Signal</keyword>
<gene>
    <name evidence="7" type="ORF">WMO41_07430</name>
</gene>
<keyword evidence="2" id="KW-0964">Secreted</keyword>
<dbReference type="EMBL" id="JBBMFJ010000012">
    <property type="protein sequence ID" value="MEQ2562994.1"/>
    <property type="molecule type" value="Genomic_DNA"/>
</dbReference>
<dbReference type="Gene3D" id="2.60.40.10">
    <property type="entry name" value="Immunoglobulins"/>
    <property type="match status" value="14"/>
</dbReference>
<protein>
    <submittedName>
        <fullName evidence="7">SpaA isopeptide-forming pilin-related protein</fullName>
    </submittedName>
</protein>
<feature type="domain" description="SpaA-like prealbumin fold" evidence="6">
    <location>
        <begin position="4253"/>
        <end position="4333"/>
    </location>
</feature>
<feature type="region of interest" description="Disordered" evidence="4">
    <location>
        <begin position="597"/>
        <end position="732"/>
    </location>
</feature>
<feature type="compositionally biased region" description="Acidic residues" evidence="4">
    <location>
        <begin position="786"/>
        <end position="797"/>
    </location>
</feature>
<keyword evidence="5" id="KW-0472">Membrane</keyword>
<evidence type="ECO:0000256" key="4">
    <source>
        <dbReference type="SAM" id="MobiDB-lite"/>
    </source>
</evidence>
<feature type="region of interest" description="Disordered" evidence="4">
    <location>
        <begin position="767"/>
        <end position="827"/>
    </location>
</feature>
<feature type="region of interest" description="Disordered" evidence="4">
    <location>
        <begin position="427"/>
        <end position="456"/>
    </location>
</feature>
<accession>A0ABV1HLJ2</accession>
<evidence type="ECO:0000313" key="8">
    <source>
        <dbReference type="Proteomes" id="UP001437460"/>
    </source>
</evidence>
<feature type="compositionally biased region" description="Low complexity" evidence="4">
    <location>
        <begin position="705"/>
        <end position="715"/>
    </location>
</feature>
<feature type="region of interest" description="Disordered" evidence="4">
    <location>
        <begin position="363"/>
        <end position="383"/>
    </location>
</feature>
<feature type="compositionally biased region" description="Basic and acidic residues" evidence="4">
    <location>
        <begin position="798"/>
        <end position="827"/>
    </location>
</feature>
<feature type="compositionally biased region" description="Acidic residues" evidence="4">
    <location>
        <begin position="626"/>
        <end position="636"/>
    </location>
</feature>
<evidence type="ECO:0000256" key="2">
    <source>
        <dbReference type="ARBA" id="ARBA00022525"/>
    </source>
</evidence>
<keyword evidence="5" id="KW-0812">Transmembrane</keyword>
<feature type="domain" description="SpaA-like prealbumin fold" evidence="6">
    <location>
        <begin position="4520"/>
        <end position="4602"/>
    </location>
</feature>
<feature type="domain" description="SpaA-like prealbumin fold" evidence="6">
    <location>
        <begin position="4343"/>
        <end position="4428"/>
    </location>
</feature>
<keyword evidence="8" id="KW-1185">Reference proteome</keyword>
<evidence type="ECO:0000256" key="3">
    <source>
        <dbReference type="ARBA" id="ARBA00022729"/>
    </source>
</evidence>
<feature type="domain" description="SpaA-like prealbumin fold" evidence="6">
    <location>
        <begin position="4804"/>
        <end position="4882"/>
    </location>
</feature>
<dbReference type="RefSeq" id="WP_349229207.1">
    <property type="nucleotide sequence ID" value="NZ_JBBMFJ010000012.1"/>
</dbReference>
<feature type="domain" description="SpaA-like prealbumin fold" evidence="6">
    <location>
        <begin position="4711"/>
        <end position="4787"/>
    </location>
</feature>
<dbReference type="InterPro" id="IPR013783">
    <property type="entry name" value="Ig-like_fold"/>
</dbReference>
<name>A0ABV1HLJ2_9FIRM</name>
<proteinExistence type="inferred from homology"/>
<sequence length="4966" mass="550915">MSKDDLKLYLHSAATRAKYPWVQIWSDNADKLLEAAGLLSSSSSGSTMGGLVPATLAGHTTPETAVAADGTLSIKFAQDGSDAGFIQSVPLKFSVTGEAGSYVSEIPNGWTYVKTDTEIIFTNPGNSPTPLYVQFDPIGTRYETAMGTFASARDLYEQCLQLWVLQQCAGQHKKFPRIGVVPAQQHQRLAYVEMALPSSVYYASVGASGVFGTGIFWGQQGFGGNGGNTPSYPSGTSSSGSLEFNCYRHEEDWTSTYNTQLTKYDHETGETLEGSSFRLYERFDDKDQVNLERDGAVELYGGTDHETYLSKYLDNPVVWDDYRFVATITTNEEGYASNTVEHKYHYDKTFCDGHPAPAFVEVPEEEEDEEGEVTNQDEIDEAKEENRRLASGWLECFDACDETASAGTYEGVHFHWLMSEVSQGEISSIASSGGEEGSTPNAGPTSSASGEDSYVNSGCKQDAEATYNKFIALKYSYTYQEDTARNGYILHDLHNDDLPIEVITTDSSENGANSFFANEYSNQIQITEDAVPEADPAMSRVEQGAVHSITESEYAELMGEDLDVPVLEEEKKEGILSKAISFFTKIFKIEKEVELEETKAPERVDGSAADTKKSDDEKFQEHETVDGADETTDSDDIDNKNSSDSDGEILDSTEASDKDEEDHEDKGEVENPDGGISDTDSKDESEKNDFETGSEDVAEKDTDTGNSSGDLGNSDSVDDAASKEPDSAVGDVSARLETFEGKVFSGWIEKGIQKIFGIMTVYAETTENAAGSDIEKESVSARETKDDDSEDISDEEESRPSKEETPIQDVVKDNRDLKNEENPSKEELADIDSEEFLDDDIEDEQEFIEDEERISEIEALGGRKVDLASDSNATYVAYVEFTKQRNEGDLTVSGSDEPDISLYAQLSGSGKELFESAYSTAKGSPSVGVLITPGPADNFSHCNDEDGCGNMWRIYDHRTEGEIHINKRDLDLENGANDAYDSYGDAQGDATLEGAVYGLFAAADIIHPDGKTGTVYMANDLVTVTTTDKNGDASFMAFTEAPGMIYDYEEGEIVDRGQGWNAASPQNLYDHAETYDEYTADADVVRTYPDYKLANGNCWIGRPLILGDYYVKELTRSEGYELSIGNRMQQQTNLGQDVNAGVPGDLTGYAGIVGILTAEEQISDEPTGEVDDPDYNQLFFTAESEKTGDSGFDLVFRNLPEGAKLYRKDSISTTKEVEAGTGIYDEVPVKNIFGQPEYVVVENDHQYPKYNPDGSMKTKTTNVNFTAKNVIRVTRKGLDPAKVTDVILASVPGMSDDDLLLRLASVPDVDEDLALLKIKVEQALRANGKSSPNYKRGGVTAYSSMDELVFDRGVWEGETDTYGISGVSAGSAADKTVCGSPIVTLTINKEGTDGEAVTLSSLIVSILDYYNTHDYYNYGGVDYIKENADSWTVGLYANRTNYPMLFYVPADSSSGNVIFYRVASMPADHSLRPRAIYVAYSEDALYDPRGEMKNFSENEDGTVNAILSPAVQADQNGDIVNGVVTETEFYQTGETPLDQNGNKIPKVTYVERTEKISVEVNECKWTEISFTKEDNVWIAHQNGSYTDGYGTEHNDEAATRYEYTLKLPARFVSLTEQDCADFGVSGELAGTQVGGASYYLAKGASVKAYLDYRSLLVGHENSYVQSVALDYPGQDYVFQDGTEQPGTNTRKLPIGVEERIISQQIKVTKTIDEKSYRNTNSYSEVHEDWWSRLFGNHAGNGASDHSAKKLDNFRFKTYLKSNLEALYRNENGEIVWQDRMGTDRTEAEQLAANKAFPMLVNKIYTKVPHQTDPLFKNSNDAAIANMALYDYHNGLINDEANTGYTRLLETADYLVEDGDSTRTVAGYNYAKFFDAISVANGDKWDDNAPTYTSYKPIGNLINRTGEQLDNARVSDRVRQFAISWYLDDEVKKLVHEVGEGTGEKEASAGATAYSEETYDLALRQAIIKAENYLKPFFAYDLDELYAIHWDSEANGGSDHDTTTLSANTIYGDADLSKDSGYAYGLSKYLPYGTYVVAEQQPHVDELNDFKNRHYQIDQPREVTLPSVYASYDASQETPETFNSFYNYDRADSMQQLEQKYQIRFGEEDHKIQAHNHHGDFEVYKYGLDLNEITNGVRAEAGNYFALTQSTWRPLKNYYNPENDRSAAEVTYYLTEGQSGRKGISENYRYSSLSEDAGLSDDVPYPDAEITADNRLGIQYRDHVATMAGMQTAYDGKYAAMLVPYSVVASSDEQAEVADEEPDAGGKATYRGFAYDKFVNRFFTAKLRIEKIDSETHENILHDGALFNLYAASRDDSESGQGTVKFTTEPTQFTGTKEFLTAMGATDIRPIAKGRFARWIDRITGKENGIGDLYSGSVPEGTPICNEDEQIVLGDEYGNKTVAFKTYSTTRDGLMRDEMTDTGSSYQNQNVGYLELPQPLGAGVYVLAEVDPPTGYARSKPIAIEVYSDKITYYKEGAKDDRVLAVVYEDDADHQTTNANKPEDKVNVAQVYVENTPIRLEVEKVKESYVEKANTTADKTVSYKISGRVDGKYSEIGKNPDLVYAYRDGKYLGYAWQKGTLEYLEERKAAGEQVEIVYSHGTFAGYGYVTRTLETADDENGYVAGALMTLFDAIPVERSGFEGDEAYKGLKIERNLTNNITRMYIEQGYAGEKVEFVREKDEAGKELEVTFPAGIDKDGNSISATGGVWSAVTLQRPDTDILYYDLDGLDPYQERYIDGQFITYVYDRTHKLTPVEEAERDRRNFAKSDSDHSMFVFKDGVPYLEITEGDFTKVKYRKNDKQLEVEAGTKIYHLDKDGYRDAMVDSATGMAYIEECREDGTVRTLVWPVNVRKDEFRNVIARDKITTSRIATVGENKDGYAENETLDVVNNSTAEIPDADKPSYTHAESGHITGTWKGNGEQSHEESSIEQNRFKQDMNGSVLVNDNNGDFLNELNPVYDDHGLVLYYQRSSETYKKGEDLYDRNGEFVRHQDSDHLEEYNQNAYRINEHDELYDSSWDEESPNRKNLYHRLGEGYILENTWLSSDKTPNDPFDTFQMDGQADVLKRLPSGTYILEELKAPEGYVKGLPSGISVAETGELQHVQMVDRTTKIEISKIHAPQDAKMPVLDMDHEHPETGEKPYEREVVTGDIASYTYSSVSGAKLALYPARRVYSADTEKYPKGYYLVKTQNTPLVWEDTNSTASNPVWNTAEWISGNEPAYFERIPAGDYLLEEIETPEGFVTADPVEITVGDQSEVETVCMKNDTTKVEIEKFFTDEHGEKVQLSGAEFSLHQAVVNAEGKIIYDADGTPVYDARVLASFKSGTVEDYQNFRDAFEKAYASYGVDLSLFGWKENGQEKSATITAKTVMDATSAGGSHDRFATKALLTMITSDGETIRVAVSGNLPETVFDYQFDYQKLEHINAYADTYLTDRGTRRINGLPAGEKYVLVENKAPDGFLKVDAQVIVVENRKEIQQHHIEDLEGQIWLSKSAVGVTGELAGATMALYRADSSGNLNQSEEYLVSQWVTGADGIYTVTDKINSRIPEGYQVGDLRLHIETGLAEGIYYLVELSAPDYYTLAEPVRFEYHLDNSVQTIRAVNEAVKGALSITKTGEDGQGLAGATFEIKAYKENDLNEPVTTNMIYGTEPVITVQDLPVGEMRPDGSIIPYTYTLQEIAAPEGYSVNPEIITWQFEPKQSDGQSFAHETVVIHQESVKDQKTRLYFSKQDFDALGDDNTDGAFIDGAILSIYEVTGKDEHDQPVYDKDAPFTTWTTRKSEKRHEIIGLIAGHTYILVEDAAPNGWNLMKPVLFTVSSDGRSIQGLSNQMESIEIQRVSKNDYELDTINRDTKSIEQVKLKGRYVSQIYYELTDANKDLIESWIGAGEEHVIRKPFASVSEGAAYTITEYCRYSDGTVLVTDRFTKTFWFDENGEIKIPTREIDHVNVTLSYADGTKITAFIPDADNQEKQMKNPLQKDDLVITRLSADGASALAPDQAIFERIRMINTDHKTADMVLTVTVDADTSIIDPGTGTFDGEKLVFHFESVASGEAAYAAFTTQASGEASTIETKAEYNGIVRETQKTVPVLTYGKVVLFNELTGSGKERYKDQKTSFRVKLYDASTGRELPGTYSYSGSRTGMIKSGDTISLSGNEYVKIDPGYYKNVTYEIEKIENGLHHTEKMTSGSVDVTHGNGARFTRNIEDTAKRTIFKQGETYVLTEETVFANGDSLPTNKISTILGQSVNVEGIAAADRKTKVMISKTEIGGGKELPGCEMELYDEENNLIHSWTSSDVAESLEEFLEPGKTYRLVEKSPAPGYSYAEDVIFTVNEDGTVDRVIMVDKPTHIVLSKKKITNSEELPGALLQVVDKDGNVVEEWISTDQPHEIVAKLVVDESYVLREVRPADGWAYADDVPFKVSHDGTVDQVKMKDKPTHVVISKQEITGSEELPGCTLQVIDKNGNVVDEWVSTDQPHEIKEKLIADEEYTLREIRPADGWAYAEDIPFKVSHDGTVDQVKMEDKPTHVVISKQEIAGSKELPGCHLVIKDKNGKVVDEWTSSTTPHEIEAKLIAGETYTLIEIRPADGYSVAENIEFTVSKDGSVDMVEMFDDVTHVEFGKVNPNGTLLSGGQIQIKDLNGNVLVDFVPDGTVYRIDGVLKAGETYVIHEVSAPGGYRVSEDQEFIMPLGQETKEIRFVNYAISGGGGGGGTTPGKRQLSIRKYDPVNQIGVAGAKLTVYTSDGSLYLKGITDESGYLTFAMPVDGTYTYQETEAPAGYYLNSSVQYLYIKDGKVTNPENRTLYDYPNVEVILEKKDSEDGTAVSDTLLQVIDPDGQVVFHGRTDETGVCKILAGKAGTYRIVEIEPANGYERSEAPWQFLVSYDGTIAGETTLYNEKTDKKVGIGRIYAHYESTNGSSGSYGLGVPDWLKQPKAGDTTDSFKWYVLATIFAIGAGGLVLIGRRKGKKKDDEA</sequence>
<comment type="similarity">
    <text evidence="1">Belongs to the serine-aspartate repeat-containing protein (SDr) family.</text>
</comment>
<feature type="compositionally biased region" description="Basic and acidic residues" evidence="4">
    <location>
        <begin position="773"/>
        <end position="785"/>
    </location>
</feature>
<dbReference type="InterPro" id="IPR041033">
    <property type="entry name" value="SpaA_PFL_dom_1"/>
</dbReference>
<evidence type="ECO:0000313" key="7">
    <source>
        <dbReference type="EMBL" id="MEQ2562994.1"/>
    </source>
</evidence>